<dbReference type="InterPro" id="IPR041469">
    <property type="entry name" value="Subtilisin-like_FN3"/>
</dbReference>
<feature type="domain" description="Peptidase S8/S53" evidence="4">
    <location>
        <begin position="83"/>
        <end position="187"/>
    </location>
</feature>
<reference evidence="7" key="1">
    <citation type="submission" date="2025-08" db="UniProtKB">
        <authorList>
            <consortium name="RefSeq"/>
        </authorList>
    </citation>
    <scope>IDENTIFICATION</scope>
</reference>
<evidence type="ECO:0000256" key="3">
    <source>
        <dbReference type="PROSITE-ProRule" id="PRU01240"/>
    </source>
</evidence>
<evidence type="ECO:0000259" key="4">
    <source>
        <dbReference type="Pfam" id="PF00082"/>
    </source>
</evidence>
<evidence type="ECO:0000256" key="1">
    <source>
        <dbReference type="ARBA" id="ARBA00011073"/>
    </source>
</evidence>
<dbReference type="Pfam" id="PF17766">
    <property type="entry name" value="fn3_6"/>
    <property type="match status" value="1"/>
</dbReference>
<dbReference type="Gene3D" id="2.60.40.2310">
    <property type="match status" value="1"/>
</dbReference>
<protein>
    <submittedName>
        <fullName evidence="7">Subtilisin-like protease</fullName>
    </submittedName>
</protein>
<dbReference type="CDD" id="cd02120">
    <property type="entry name" value="PA_subtilisin_like"/>
    <property type="match status" value="1"/>
</dbReference>
<keyword evidence="6" id="KW-1185">Reference proteome</keyword>
<evidence type="ECO:0000313" key="7">
    <source>
        <dbReference type="RefSeq" id="XP_039138915.1"/>
    </source>
</evidence>
<dbReference type="SUPFAM" id="SSF52743">
    <property type="entry name" value="Subtilisin-like"/>
    <property type="match status" value="1"/>
</dbReference>
<dbReference type="Proteomes" id="UP001515500">
    <property type="component" value="Chromosome 14"/>
</dbReference>
<feature type="domain" description="Subtilisin-like protease fibronectin type-III" evidence="5">
    <location>
        <begin position="257"/>
        <end position="353"/>
    </location>
</feature>
<dbReference type="Gene3D" id="3.50.30.30">
    <property type="match status" value="1"/>
</dbReference>
<proteinExistence type="inferred from homology"/>
<dbReference type="GO" id="GO:0004252">
    <property type="term" value="F:serine-type endopeptidase activity"/>
    <property type="evidence" value="ECO:0007669"/>
    <property type="project" value="InterPro"/>
</dbReference>
<organism evidence="6 7">
    <name type="scientific">Dioscorea cayennensis subsp. rotundata</name>
    <name type="common">White Guinea yam</name>
    <name type="synonym">Dioscorea rotundata</name>
    <dbReference type="NCBI Taxonomy" id="55577"/>
    <lineage>
        <taxon>Eukaryota</taxon>
        <taxon>Viridiplantae</taxon>
        <taxon>Streptophyta</taxon>
        <taxon>Embryophyta</taxon>
        <taxon>Tracheophyta</taxon>
        <taxon>Spermatophyta</taxon>
        <taxon>Magnoliopsida</taxon>
        <taxon>Liliopsida</taxon>
        <taxon>Dioscoreales</taxon>
        <taxon>Dioscoreaceae</taxon>
        <taxon>Dioscorea</taxon>
    </lineage>
</organism>
<dbReference type="GO" id="GO:0006508">
    <property type="term" value="P:proteolysis"/>
    <property type="evidence" value="ECO:0007669"/>
    <property type="project" value="InterPro"/>
</dbReference>
<dbReference type="GeneID" id="120276259"/>
<evidence type="ECO:0000256" key="2">
    <source>
        <dbReference type="ARBA" id="ARBA00022729"/>
    </source>
</evidence>
<keyword evidence="2" id="KW-0732">Signal</keyword>
<dbReference type="AlphaFoldDB" id="A0AB40CG24"/>
<dbReference type="PROSITE" id="PS51892">
    <property type="entry name" value="SUBTILASE"/>
    <property type="match status" value="1"/>
</dbReference>
<evidence type="ECO:0000259" key="5">
    <source>
        <dbReference type="Pfam" id="PF17766"/>
    </source>
</evidence>
<dbReference type="Pfam" id="PF00082">
    <property type="entry name" value="Peptidase_S8"/>
    <property type="match status" value="1"/>
</dbReference>
<accession>A0AB40CG24</accession>
<dbReference type="InterPro" id="IPR045051">
    <property type="entry name" value="SBT"/>
</dbReference>
<gene>
    <name evidence="7" type="primary">LOC120276259</name>
</gene>
<dbReference type="InterPro" id="IPR000209">
    <property type="entry name" value="Peptidase_S8/S53_dom"/>
</dbReference>
<dbReference type="Gene3D" id="3.40.50.200">
    <property type="entry name" value="Peptidase S8/S53 domain"/>
    <property type="match status" value="1"/>
</dbReference>
<evidence type="ECO:0000313" key="6">
    <source>
        <dbReference type="Proteomes" id="UP001515500"/>
    </source>
</evidence>
<sequence>MVVLCDSAGGNLISKGAVVLQAGGAGMVLFNTQEWGYTTLAYDHLLPSSLVSYNAGLEIKSYINSTDDPTVSLIFKGTTFGSVAPEMSFFSSRGPNKLSPGILKPDITGPGVNILAAWPFPPRNGTAVTPPRNRPFNVISGTSMSTPHLSGVAALVKSTHPDWSPAAIKSAIITSAYLKASDKLPIKDEQHQDASIFAIGNGHVDPSKAIDPGLIYDIEASDYTGYLCGLGYSDANLTTLAGRRVSCDDVQVVAEADLNYPTILVPLNSTDDSKIIITRTVTNVGRANSTYKAQIEAPKAVSVTVEPQILKFQEINEKKNFTVSVSKASGSLSREWKAQLYWISDDHVVRSVISEVSNV</sequence>
<dbReference type="PANTHER" id="PTHR10795">
    <property type="entry name" value="PROPROTEIN CONVERTASE SUBTILISIN/KEXIN"/>
    <property type="match status" value="1"/>
</dbReference>
<dbReference type="InterPro" id="IPR036852">
    <property type="entry name" value="Peptidase_S8/S53_dom_sf"/>
</dbReference>
<comment type="caution">
    <text evidence="3">Lacks conserved residue(s) required for the propagation of feature annotation.</text>
</comment>
<comment type="similarity">
    <text evidence="1 3">Belongs to the peptidase S8 family.</text>
</comment>
<name>A0AB40CG24_DIOCR</name>
<dbReference type="RefSeq" id="XP_039138915.1">
    <property type="nucleotide sequence ID" value="XM_039282981.1"/>
</dbReference>